<name>A0A4V2QG16_HYDET</name>
<evidence type="ECO:0000259" key="1">
    <source>
        <dbReference type="Pfam" id="PF09861"/>
    </source>
</evidence>
<feature type="domain" description="Lactate racemase C-terminal" evidence="2">
    <location>
        <begin position="259"/>
        <end position="400"/>
    </location>
</feature>
<dbReference type="Proteomes" id="UP000295008">
    <property type="component" value="Unassembled WGS sequence"/>
</dbReference>
<dbReference type="Pfam" id="PF21113">
    <property type="entry name" value="LarA_C"/>
    <property type="match status" value="1"/>
</dbReference>
<dbReference type="PANTHER" id="PTHR33171:SF17">
    <property type="entry name" value="LARA-LIKE N-TERMINAL DOMAIN-CONTAINING PROTEIN"/>
    <property type="match status" value="1"/>
</dbReference>
<reference evidence="3 4" key="1">
    <citation type="submission" date="2019-03" db="EMBL/GenBank/DDBJ databases">
        <title>Genomic Encyclopedia of Type Strains, Phase IV (KMG-IV): sequencing the most valuable type-strain genomes for metagenomic binning, comparative biology and taxonomic classification.</title>
        <authorList>
            <person name="Goeker M."/>
        </authorList>
    </citation>
    <scope>NUCLEOTIDE SEQUENCE [LARGE SCALE GENOMIC DNA]</scope>
    <source>
        <strain evidence="3 4">LX-B</strain>
    </source>
</reference>
<dbReference type="AlphaFoldDB" id="A0A4V2QG16"/>
<dbReference type="PANTHER" id="PTHR33171">
    <property type="entry name" value="LAR_N DOMAIN-CONTAINING PROTEIN"/>
    <property type="match status" value="1"/>
</dbReference>
<protein>
    <submittedName>
        <fullName evidence="3">Nickel-dependent lactate racemase</fullName>
    </submittedName>
</protein>
<proteinExistence type="predicted"/>
<feature type="domain" description="LarA-like N-terminal" evidence="1">
    <location>
        <begin position="2"/>
        <end position="182"/>
    </location>
</feature>
<organism evidence="3 4">
    <name type="scientific">Hydrogenispora ethanolica</name>
    <dbReference type="NCBI Taxonomy" id="1082276"/>
    <lineage>
        <taxon>Bacteria</taxon>
        <taxon>Bacillati</taxon>
        <taxon>Bacillota</taxon>
        <taxon>Hydrogenispora</taxon>
    </lineage>
</organism>
<dbReference type="InterPro" id="IPR048520">
    <property type="entry name" value="LarA_C"/>
</dbReference>
<dbReference type="InterPro" id="IPR018657">
    <property type="entry name" value="LarA-like_N"/>
</dbReference>
<dbReference type="Gene3D" id="3.40.50.11440">
    <property type="match status" value="1"/>
</dbReference>
<dbReference type="PROSITE" id="PS51257">
    <property type="entry name" value="PROKAR_LIPOPROTEIN"/>
    <property type="match status" value="1"/>
</dbReference>
<comment type="caution">
    <text evidence="3">The sequence shown here is derived from an EMBL/GenBank/DDBJ whole genome shotgun (WGS) entry which is preliminary data.</text>
</comment>
<evidence type="ECO:0000313" key="4">
    <source>
        <dbReference type="Proteomes" id="UP000295008"/>
    </source>
</evidence>
<dbReference type="InterPro" id="IPR047926">
    <property type="entry name" value="Ni_dep_LarA"/>
</dbReference>
<dbReference type="GO" id="GO:0050043">
    <property type="term" value="F:lactate racemase activity"/>
    <property type="evidence" value="ECO:0007669"/>
    <property type="project" value="InterPro"/>
</dbReference>
<dbReference type="Pfam" id="PF09861">
    <property type="entry name" value="Lar_N"/>
    <property type="match status" value="1"/>
</dbReference>
<dbReference type="Gene3D" id="3.90.226.30">
    <property type="match status" value="1"/>
</dbReference>
<keyword evidence="4" id="KW-1185">Reference proteome</keyword>
<dbReference type="NCBIfam" id="NF033504">
    <property type="entry name" value="Ni_dep_LarA"/>
    <property type="match status" value="1"/>
</dbReference>
<evidence type="ECO:0000259" key="2">
    <source>
        <dbReference type="Pfam" id="PF21113"/>
    </source>
</evidence>
<sequence length="410" mass="45236">MPDRNLLYYAAPAAIAACGDQDRLISEALDQPIGAGRLEETIPVGAKVLIIIDDITRPTPQQRILPHVLRRIEQAAPRQIKLMIAPGTHRPLTEAELLQKVGPAILGRYEIINPNYQESHFHYLNTTELGTPVEVYPEVLESDFKIAIGNIVPHVVVGWSGGAKMIQPGVCGKRTTDYTHWIGAVKTDLMGVCGAIDNLCRAEIDRIGEMVGLDFIINTVLDEERNILKLFAGHFLEAHRAGVRFADQVLRPEIPELADILVVSANPCFIDYWQGFKPFAFAQFGVKKGGTIIFVLDAPEGLCGNAPSHQQAVYEGFRMTPPAIIDGVNRGAIRDIVGATNPLNHFKLIDRADVICVSQYLTEEELRLLRFRRANDVNAALEMAFERHGADAKVGIIPYGGETLVRLKTL</sequence>
<gene>
    <name evidence="3" type="ORF">EDC14_100453</name>
</gene>
<accession>A0A4V2QG16</accession>
<dbReference type="InterPro" id="IPR043166">
    <property type="entry name" value="LarA-like_C"/>
</dbReference>
<dbReference type="InterPro" id="IPR048068">
    <property type="entry name" value="LarA-like"/>
</dbReference>
<evidence type="ECO:0000313" key="3">
    <source>
        <dbReference type="EMBL" id="TCL74117.1"/>
    </source>
</evidence>
<dbReference type="EMBL" id="SLUN01000004">
    <property type="protein sequence ID" value="TCL74117.1"/>
    <property type="molecule type" value="Genomic_DNA"/>
</dbReference>